<sequence>MKSYYKNFFNNLDLGEKTMSGAVCLDGVVGVGKSTLGELLSEEFGIKFFREPVINNPFLDKFYHDKKRYSFPLQVFFLNKRFSMIKEASKLDDCIMDRSIYGDVIFSRMLMEDGEMSIENFAVYEELLSNMLRYIEKPKLMIYMKTSVDNAIKKIKERGRDYELIVDRSYWESLNKHYEEYFNSYNLSDLIILDMDKLDPRDNLKDREYIFNLIREKLNK</sequence>
<keyword evidence="5" id="KW-0808">Transferase</keyword>
<evidence type="ECO:0000259" key="4">
    <source>
        <dbReference type="Pfam" id="PF01712"/>
    </source>
</evidence>
<feature type="binding site" evidence="2">
    <location>
        <position position="103"/>
    </location>
    <ligand>
        <name>substrate</name>
    </ligand>
</feature>
<dbReference type="CDD" id="cd01673">
    <property type="entry name" value="dNK"/>
    <property type="match status" value="1"/>
</dbReference>
<dbReference type="PIRSF" id="PIRSF000705">
    <property type="entry name" value="DNK"/>
    <property type="match status" value="1"/>
</dbReference>
<dbReference type="InterPro" id="IPR050566">
    <property type="entry name" value="Deoxyribonucleoside_kinase"/>
</dbReference>
<feature type="binding site" evidence="2">
    <location>
        <position position="74"/>
    </location>
    <ligand>
        <name>substrate</name>
    </ligand>
</feature>
<keyword evidence="3" id="KW-0547">Nucleotide-binding</keyword>
<reference evidence="5 6" key="1">
    <citation type="submission" date="2019-03" db="EMBL/GenBank/DDBJ databases">
        <title>Genomic Encyclopedia of Type Strains, Phase IV (KMG-IV): sequencing the most valuable type-strain genomes for metagenomic binning, comparative biology and taxonomic classification.</title>
        <authorList>
            <person name="Goeker M."/>
        </authorList>
    </citation>
    <scope>NUCLEOTIDE SEQUENCE [LARGE SCALE GENOMIC DNA]</scope>
    <source>
        <strain evidence="5 6">DSM 100055</strain>
    </source>
</reference>
<dbReference type="SUPFAM" id="SSF52540">
    <property type="entry name" value="P-loop containing nucleoside triphosphate hydrolases"/>
    <property type="match status" value="1"/>
</dbReference>
<feature type="binding site" evidence="2">
    <location>
        <position position="98"/>
    </location>
    <ligand>
        <name>substrate</name>
    </ligand>
</feature>
<dbReference type="GO" id="GO:0005524">
    <property type="term" value="F:ATP binding"/>
    <property type="evidence" value="ECO:0007669"/>
    <property type="project" value="UniProtKB-KW"/>
</dbReference>
<dbReference type="InterPro" id="IPR027417">
    <property type="entry name" value="P-loop_NTPase"/>
</dbReference>
<keyword evidence="5" id="KW-0418">Kinase</keyword>
<evidence type="ECO:0000256" key="1">
    <source>
        <dbReference type="PIRSR" id="PIRSR000705-1"/>
    </source>
</evidence>
<keyword evidence="3" id="KW-0067">ATP-binding</keyword>
<dbReference type="GO" id="GO:0005737">
    <property type="term" value="C:cytoplasm"/>
    <property type="evidence" value="ECO:0007669"/>
    <property type="project" value="TreeGrafter"/>
</dbReference>
<feature type="binding site" evidence="2">
    <location>
        <position position="163"/>
    </location>
    <ligand>
        <name>substrate</name>
    </ligand>
</feature>
<dbReference type="GO" id="GO:0019136">
    <property type="term" value="F:deoxynucleoside kinase activity"/>
    <property type="evidence" value="ECO:0007669"/>
    <property type="project" value="InterPro"/>
</dbReference>
<name>A0AA46I562_9FUSO</name>
<dbReference type="EMBL" id="SOBG01000011">
    <property type="protein sequence ID" value="TDT67343.1"/>
    <property type="molecule type" value="Genomic_DNA"/>
</dbReference>
<protein>
    <submittedName>
        <fullName evidence="5">Deoxyadenosine/deoxycytidine kinase</fullName>
    </submittedName>
</protein>
<accession>A0AA46I562</accession>
<dbReference type="Pfam" id="PF01712">
    <property type="entry name" value="dNK"/>
    <property type="match status" value="1"/>
</dbReference>
<dbReference type="RefSeq" id="WP_134113872.1">
    <property type="nucleotide sequence ID" value="NZ_SOBG01000011.1"/>
</dbReference>
<dbReference type="InterPro" id="IPR031314">
    <property type="entry name" value="DNK_dom"/>
</dbReference>
<dbReference type="PANTHER" id="PTHR10513">
    <property type="entry name" value="DEOXYNUCLEOSIDE KINASE"/>
    <property type="match status" value="1"/>
</dbReference>
<evidence type="ECO:0000256" key="3">
    <source>
        <dbReference type="PIRSR" id="PIRSR000705-3"/>
    </source>
</evidence>
<dbReference type="Proteomes" id="UP000294678">
    <property type="component" value="Unassembled WGS sequence"/>
</dbReference>
<feature type="domain" description="Deoxynucleoside kinase" evidence="4">
    <location>
        <begin position="23"/>
        <end position="216"/>
    </location>
</feature>
<dbReference type="InterPro" id="IPR002624">
    <property type="entry name" value="DCK/DGK"/>
</dbReference>
<feature type="binding site" evidence="2">
    <location>
        <position position="51"/>
    </location>
    <ligand>
        <name>substrate</name>
    </ligand>
</feature>
<dbReference type="AlphaFoldDB" id="A0AA46I562"/>
<dbReference type="Gene3D" id="3.40.50.300">
    <property type="entry name" value="P-loop containing nucleotide triphosphate hydrolases"/>
    <property type="match status" value="1"/>
</dbReference>
<comment type="caution">
    <text evidence="5">The sequence shown here is derived from an EMBL/GenBank/DDBJ whole genome shotgun (WGS) entry which is preliminary data.</text>
</comment>
<keyword evidence="6" id="KW-1185">Reference proteome</keyword>
<organism evidence="5 6">
    <name type="scientific">Hypnocyclicus thermotrophus</name>
    <dbReference type="NCBI Taxonomy" id="1627895"/>
    <lineage>
        <taxon>Bacteria</taxon>
        <taxon>Fusobacteriati</taxon>
        <taxon>Fusobacteriota</taxon>
        <taxon>Fusobacteriia</taxon>
        <taxon>Fusobacteriales</taxon>
        <taxon>Fusobacteriaceae</taxon>
        <taxon>Hypnocyclicus</taxon>
    </lineage>
</organism>
<proteinExistence type="predicted"/>
<feature type="binding site" evidence="3">
    <location>
        <begin position="27"/>
        <end position="35"/>
    </location>
    <ligand>
        <name>ATP</name>
        <dbReference type="ChEBI" id="CHEBI:30616"/>
    </ligand>
</feature>
<gene>
    <name evidence="5" type="ORF">EV215_2021</name>
</gene>
<feature type="active site" description="Proton acceptor" evidence="1">
    <location>
        <position position="97"/>
    </location>
</feature>
<evidence type="ECO:0000256" key="2">
    <source>
        <dbReference type="PIRSR" id="PIRSR000705-2"/>
    </source>
</evidence>
<evidence type="ECO:0000313" key="5">
    <source>
        <dbReference type="EMBL" id="TDT67343.1"/>
    </source>
</evidence>
<feature type="binding site" evidence="2">
    <location>
        <position position="63"/>
    </location>
    <ligand>
        <name>substrate</name>
    </ligand>
</feature>
<evidence type="ECO:0000313" key="6">
    <source>
        <dbReference type="Proteomes" id="UP000294678"/>
    </source>
</evidence>
<dbReference type="PANTHER" id="PTHR10513:SF35">
    <property type="entry name" value="DEOXYADENOSINE KINASE"/>
    <property type="match status" value="1"/>
</dbReference>